<sequence>MHKRSIAAFAVALLLPLSGPVVGHAQPSPQAAVIDRAEHITDSRTALFVFSPAMGRVVQVQVLHPAWDGPRPTLYLLDGVGAGEESEYHESTWTKETDIVDFVADKNVNVVLPVGGTGSYYTDWQQPDPVLGVNRWETFLTEELPPIIDARFNGNGTNAVAGLSMGATAAMMLITRKPDLYEGVAALSGCLDTQQDSTRNSVRATVVYKGGNPNNMWGPPDDPDWAAHDPYVHADQLRGKEVFISTGNGLLGPHDFAVANEPMSTGVPLEMGAFICTLTFDRRLRELHIPATVVYRPWGTHSWGYWEDDIKTAWPTLEDALGL</sequence>
<dbReference type="RefSeq" id="WP_330133519.1">
    <property type="nucleotide sequence ID" value="NZ_JAUTXY010000004.1"/>
</dbReference>
<protein>
    <submittedName>
        <fullName evidence="2">Alpha/beta hydrolase family protein</fullName>
    </submittedName>
</protein>
<dbReference type="PANTHER" id="PTHR48098">
    <property type="entry name" value="ENTEROCHELIN ESTERASE-RELATED"/>
    <property type="match status" value="1"/>
</dbReference>
<comment type="caution">
    <text evidence="2">The sequence shown here is derived from an EMBL/GenBank/DDBJ whole genome shotgun (WGS) entry which is preliminary data.</text>
</comment>
<dbReference type="PANTHER" id="PTHR48098:SF1">
    <property type="entry name" value="DIACYLGLYCEROL ACYLTRANSFERASE_MYCOLYLTRANSFERASE AG85A"/>
    <property type="match status" value="1"/>
</dbReference>
<feature type="chain" id="PRO_5047220715" evidence="1">
    <location>
        <begin position="26"/>
        <end position="323"/>
    </location>
</feature>
<dbReference type="Gene3D" id="3.40.50.1820">
    <property type="entry name" value="alpha/beta hydrolase"/>
    <property type="match status" value="1"/>
</dbReference>
<feature type="signal peptide" evidence="1">
    <location>
        <begin position="1"/>
        <end position="25"/>
    </location>
</feature>
<organism evidence="2 3">
    <name type="scientific">Rhodococcus artemisiae</name>
    <dbReference type="NCBI Taxonomy" id="714159"/>
    <lineage>
        <taxon>Bacteria</taxon>
        <taxon>Bacillati</taxon>
        <taxon>Actinomycetota</taxon>
        <taxon>Actinomycetes</taxon>
        <taxon>Mycobacteriales</taxon>
        <taxon>Nocardiaceae</taxon>
        <taxon>Rhodococcus</taxon>
    </lineage>
</organism>
<name>A0ABU7LBK4_9NOCA</name>
<dbReference type="InterPro" id="IPR029058">
    <property type="entry name" value="AB_hydrolase_fold"/>
</dbReference>
<keyword evidence="2" id="KW-0378">Hydrolase</keyword>
<dbReference type="Proteomes" id="UP001336020">
    <property type="component" value="Unassembled WGS sequence"/>
</dbReference>
<dbReference type="GO" id="GO:0016787">
    <property type="term" value="F:hydrolase activity"/>
    <property type="evidence" value="ECO:0007669"/>
    <property type="project" value="UniProtKB-KW"/>
</dbReference>
<gene>
    <name evidence="2" type="ORF">Q7514_12295</name>
</gene>
<evidence type="ECO:0000313" key="3">
    <source>
        <dbReference type="Proteomes" id="UP001336020"/>
    </source>
</evidence>
<keyword evidence="3" id="KW-1185">Reference proteome</keyword>
<dbReference type="EMBL" id="JAUTXY010000004">
    <property type="protein sequence ID" value="MEE2058302.1"/>
    <property type="molecule type" value="Genomic_DNA"/>
</dbReference>
<dbReference type="SUPFAM" id="SSF53474">
    <property type="entry name" value="alpha/beta-Hydrolases"/>
    <property type="match status" value="1"/>
</dbReference>
<reference evidence="2 3" key="1">
    <citation type="submission" date="2023-07" db="EMBL/GenBank/DDBJ databases">
        <authorList>
            <person name="Girao M."/>
            <person name="Carvalho M.F."/>
        </authorList>
    </citation>
    <scope>NUCLEOTIDE SEQUENCE [LARGE SCALE GENOMIC DNA]</scope>
    <source>
        <strain evidence="2 3">YIM65754</strain>
    </source>
</reference>
<dbReference type="Pfam" id="PF00756">
    <property type="entry name" value="Esterase"/>
    <property type="match status" value="1"/>
</dbReference>
<keyword evidence="1" id="KW-0732">Signal</keyword>
<proteinExistence type="predicted"/>
<dbReference type="InterPro" id="IPR050583">
    <property type="entry name" value="Mycobacterial_A85_antigen"/>
</dbReference>
<dbReference type="InterPro" id="IPR000801">
    <property type="entry name" value="Esterase-like"/>
</dbReference>
<evidence type="ECO:0000256" key="1">
    <source>
        <dbReference type="SAM" id="SignalP"/>
    </source>
</evidence>
<evidence type="ECO:0000313" key="2">
    <source>
        <dbReference type="EMBL" id="MEE2058302.1"/>
    </source>
</evidence>
<accession>A0ABU7LBK4</accession>